<evidence type="ECO:0000259" key="3">
    <source>
        <dbReference type="Pfam" id="PF25023"/>
    </source>
</evidence>
<dbReference type="NCBIfam" id="TIGR03696">
    <property type="entry name" value="Rhs_assc_core"/>
    <property type="match status" value="1"/>
</dbReference>
<dbReference type="Pfam" id="PF05593">
    <property type="entry name" value="RHS_repeat"/>
    <property type="match status" value="1"/>
</dbReference>
<dbReference type="RefSeq" id="WP_102721193.1">
    <property type="nucleotide sequence ID" value="NZ_CP029701.1"/>
</dbReference>
<dbReference type="Gene3D" id="2.180.10.10">
    <property type="entry name" value="RHS repeat-associated core"/>
    <property type="match status" value="3"/>
</dbReference>
<dbReference type="PANTHER" id="PTHR32305">
    <property type="match status" value="1"/>
</dbReference>
<evidence type="ECO:0000313" key="5">
    <source>
        <dbReference type="Proteomes" id="UP000642553"/>
    </source>
</evidence>
<dbReference type="EMBL" id="CP029701">
    <property type="protein sequence ID" value="QHV63017.1"/>
    <property type="molecule type" value="Genomic_DNA"/>
</dbReference>
<dbReference type="InterPro" id="IPR006530">
    <property type="entry name" value="YD"/>
</dbReference>
<dbReference type="NCBIfam" id="TIGR01643">
    <property type="entry name" value="YD_repeat_2x"/>
    <property type="match status" value="2"/>
</dbReference>
<feature type="region of interest" description="Disordered" evidence="2">
    <location>
        <begin position="168"/>
        <end position="199"/>
    </location>
</feature>
<accession>A0AAE6TA47</accession>
<keyword evidence="1" id="KW-0677">Repeat</keyword>
<dbReference type="InterPro" id="IPR031325">
    <property type="entry name" value="RHS_repeat"/>
</dbReference>
<feature type="domain" description="Teneurin-like YD-shell" evidence="3">
    <location>
        <begin position="1431"/>
        <end position="1715"/>
    </location>
</feature>
<organism evidence="4 5">
    <name type="scientific">Akkermansia massiliensis</name>
    <dbReference type="NCBI Taxonomy" id="2927224"/>
    <lineage>
        <taxon>Bacteria</taxon>
        <taxon>Pseudomonadati</taxon>
        <taxon>Verrucomicrobiota</taxon>
        <taxon>Verrucomicrobiia</taxon>
        <taxon>Verrucomicrobiales</taxon>
        <taxon>Akkermansiaceae</taxon>
        <taxon>Akkermansia</taxon>
    </lineage>
</organism>
<feature type="compositionally biased region" description="Polar residues" evidence="2">
    <location>
        <begin position="190"/>
        <end position="199"/>
    </location>
</feature>
<reference evidence="4" key="1">
    <citation type="submission" date="2018-05" db="EMBL/GenBank/DDBJ databases">
        <title>Complete genome sequnece of Akkermansia muciniphila EB-AMDK-40.</title>
        <authorList>
            <person name="Nam Y.-D."/>
            <person name="Chung W.-H."/>
            <person name="Park Y.S."/>
            <person name="Kang J."/>
        </authorList>
    </citation>
    <scope>NUCLEOTIDE SEQUENCE</scope>
    <source>
        <strain evidence="4">EB-AMDK-40</strain>
    </source>
</reference>
<dbReference type="Pfam" id="PF25023">
    <property type="entry name" value="TEN_YD-shell"/>
    <property type="match status" value="1"/>
</dbReference>
<feature type="compositionally biased region" description="Low complexity" evidence="2">
    <location>
        <begin position="43"/>
        <end position="57"/>
    </location>
</feature>
<dbReference type="InterPro" id="IPR050708">
    <property type="entry name" value="T6SS_VgrG/RHS"/>
</dbReference>
<protein>
    <submittedName>
        <fullName evidence="4">Sugar-binding protein</fullName>
    </submittedName>
</protein>
<feature type="compositionally biased region" description="Basic and acidic residues" evidence="2">
    <location>
        <begin position="11"/>
        <end position="42"/>
    </location>
</feature>
<dbReference type="InterPro" id="IPR022385">
    <property type="entry name" value="Rhs_assc_core"/>
</dbReference>
<feature type="region of interest" description="Disordered" evidence="2">
    <location>
        <begin position="1"/>
        <end position="57"/>
    </location>
</feature>
<dbReference type="Proteomes" id="UP000642553">
    <property type="component" value="Chromosome"/>
</dbReference>
<evidence type="ECO:0000313" key="4">
    <source>
        <dbReference type="EMBL" id="QHV63017.1"/>
    </source>
</evidence>
<sequence>MRKNPIPPYKKWFDSKSEPAVRRLSEGKPHQQGEKIDEHSDGKSQGPPSSSSDSFTFSHSFEVPFKENEAAEQEPIQALCSISLTVDDWGTASVDGKKVVDLTSGVEDGGKHGGHQLWTGSGSCTVSSGSHTLSVQHTNIDMPDPNWNQAVCNYSISVVELEPGGEKCEEECGCGENEPGDPPGGVPPESSSFSSRSNAVTLSPFDSSGAGSGVVATATGWDMLWSCRMGTFRGIGDLPPGKLQIHAKEFSSALAGPAALQFSHPLTSRLNVPEGGIVPGARFELVQGARVIAMRCYTDGSVHPVGVDTSGGGRATLMSIDGTSYLRWMPVDGSTYLFTAAAGELYSYTSPNKAILSNVSDYFSIKRNPSDHSLRQIWNYWDGLMNIENITSTGYKVAFYMPFQVTGIDPQTGLYTVEEGAVPFKSFEMEWNSSEFVIIERTPQRQDYVCTWSCSNQAWSLSKGSGADAIVTQRTRTELEPTASGNLAVWQLVTEVSKGGAVASRVCEVYQTAPVGELLLTRVDGYGFDEAQTTAYEYNGAGRLSRQTNPDGSVHAFTYDATGRLERKTEPWGEDAVLVTHYEYAHSDEDNYNADLASITRNISPASGVLVELSKETYTYTYENNIKRVETRTRALGSPHTQITAVEKWLATAENAFARGRTRMEQAANGIQTWYDYAAAMLHGALYSVTKETKVQGELVPGQSTRSVSFVSAEGNTVREELYALLPDNTWEQLEGVSYTFDEQNRWITRTRDNGRSFSRALMCTGDPLWEVDEDGVRTDYAYDSARVLIETTRSETPTTPETIVEYEKDGEGRITRSTTRVGAMETTSARSYDILGRVSSETDVLGRVTTYAYSSDGLTTTRTVPGGATYISRRLPDNRVKEETGSGQRTLYHGYEASSSGVVHTTWLSDGITMLQQEVTNGFGQPVSRIKPTTREGEVLEEISEYNALGQLSRKRTGMEAPTVYTYDSMSHVIRQVLVLDELHPDDPLANRVQEMTTSFALESDGVYQVTVSSRFTEAGDRLTSSRKELLSQLSNTVAAKRISTDARGETNIEEVSYHQTMAGRLTTVSNPASDVASTSLEVDGFIVSQTDFSGLARSFARSYTSSGIVYTDTDPRGNTATMKADIAGRTIEEANADGSFVVAQYGSHGDDPVRVETGSGLVACYKFDIRGRKVAEYGTAIQPVCYSYNDANLLTSMTTYRSRGESELDDPSDRTDGDTTSWLYHEATGLQIQKNYPDGSVERVSYDGQNRLVESTDARGIVTTRAYAPLTGDIVSIEYSDGTPSKEFAYNYLGLLSRVTDESGTRTLTYNQYGENESERVEVGGIGITVEEKFDVLGRSTGYSLLRGEEEVISTQIGYDPRGRISSLNVHGVNGVSSPFGWTYDSSSGLLRELAYANGIVRKHSYETSRDLLSKIDYWRPNSANSAARHEYSYDILGRPTQKKDTWNTPAPGTVHAFSYNDHSELIQDSVTGTGAGAYTFDYDNIGNRKTAMELAEEVEYGANNLNQYTAITRSGNSVFAPVYDAAGNQTLVQTSTGIWTVSYNAENRPVRFSDDTASTVVECGYDYMGRRVMKKVTVENAVTYHAFYIYRGHVQIAELNLLEANKSVVNQYVWDPSEPTATRILLWVRGSEPIYPTHDQTKNVSALFGQARGRRALYEYSPYGNITRTEGDLAGEFKFRWSSEYADDELGMIYYNYRHYNPADGRWIGRDMLGEEASPNLYVYADSNPASMYDSLGLACLQKQNPAIGRPIKTGLGGALIVFLDYGISTEYEACCIKCADNSKGYSLSGKAALSVMFTAEMATYSFFASVSKDFGPFSGTLQARMWGGVRIYGQLSAETSLQFTYTTCPNDSPSAEGNFAIIGSLGVEIGGEAYVRGSIRLKGLWGLVLKKSIKIGVGFALGGRLSAEWTPRISCGLLGCNLTGPISFSIAGTARVLVLMAEVEFSLKQEIAKVDNFTVTLPTFFPLPIPPGI</sequence>
<dbReference type="InterPro" id="IPR056823">
    <property type="entry name" value="TEN-like_YD-shell"/>
</dbReference>
<evidence type="ECO:0000256" key="1">
    <source>
        <dbReference type="ARBA" id="ARBA00022737"/>
    </source>
</evidence>
<gene>
    <name evidence="4" type="ORF">DMI76_06405</name>
</gene>
<dbReference type="PANTHER" id="PTHR32305:SF15">
    <property type="entry name" value="PROTEIN RHSA-RELATED"/>
    <property type="match status" value="1"/>
</dbReference>
<evidence type="ECO:0000256" key="2">
    <source>
        <dbReference type="SAM" id="MobiDB-lite"/>
    </source>
</evidence>
<name>A0AAE6TA47_9BACT</name>
<proteinExistence type="predicted"/>